<feature type="region of interest" description="Disordered" evidence="5">
    <location>
        <begin position="24"/>
        <end position="82"/>
    </location>
</feature>
<accession>A0A0H0XLW7</accession>
<gene>
    <name evidence="8" type="ORF">AAV99_07530</name>
</gene>
<comment type="subcellular location">
    <subcellularLocation>
        <location evidence="1">Cell outer membrane</location>
        <topology evidence="1">Lipid-anchor</topology>
    </subcellularLocation>
</comment>
<evidence type="ECO:0000256" key="5">
    <source>
        <dbReference type="SAM" id="MobiDB-lite"/>
    </source>
</evidence>
<evidence type="ECO:0000313" key="9">
    <source>
        <dbReference type="Proteomes" id="UP000053455"/>
    </source>
</evidence>
<dbReference type="Pfam" id="PF05433">
    <property type="entry name" value="Rick_17kDa_Anti"/>
    <property type="match status" value="1"/>
</dbReference>
<sequence length="158" mass="17815">MKKSILAPMFALAAATTLALPAAPAMAQGGPPSWAPAHGYHGQDRYDRDDRYDRRDARQDRRERREDRRYRQRDYDDNGRYYEPRRVSRNDRVWQGRDGRYYCERDNGTTGLIIGAAGGALLGRTIDTRGDRTVGTLLGAALGGVLGREIDRGDARCR</sequence>
<keyword evidence="6" id="KW-0732">Signal</keyword>
<feature type="chain" id="PRO_5002589853" description="17 kDa surface antigen" evidence="6">
    <location>
        <begin position="28"/>
        <end position="158"/>
    </location>
</feature>
<evidence type="ECO:0000256" key="1">
    <source>
        <dbReference type="ARBA" id="ARBA00004459"/>
    </source>
</evidence>
<comment type="similarity">
    <text evidence="2">Belongs to the rickettsiale 17 kDa surface antigen family.</text>
</comment>
<evidence type="ECO:0000259" key="7">
    <source>
        <dbReference type="Pfam" id="PF05433"/>
    </source>
</evidence>
<keyword evidence="9" id="KW-1185">Reference proteome</keyword>
<evidence type="ECO:0000256" key="4">
    <source>
        <dbReference type="ARBA" id="ARBA00023288"/>
    </source>
</evidence>
<evidence type="ECO:0000313" key="8">
    <source>
        <dbReference type="EMBL" id="KLI63598.1"/>
    </source>
</evidence>
<dbReference type="RefSeq" id="WP_047093407.1">
    <property type="nucleotide sequence ID" value="NZ_LBHU01000002.1"/>
</dbReference>
<organism evidence="8 9">
    <name type="scientific">Aurantiacibacter marinus</name>
    <dbReference type="NCBI Taxonomy" id="874156"/>
    <lineage>
        <taxon>Bacteria</taxon>
        <taxon>Pseudomonadati</taxon>
        <taxon>Pseudomonadota</taxon>
        <taxon>Alphaproteobacteria</taxon>
        <taxon>Sphingomonadales</taxon>
        <taxon>Erythrobacteraceae</taxon>
        <taxon>Aurantiacibacter</taxon>
    </lineage>
</organism>
<feature type="domain" description="Glycine zipper 2TM" evidence="7">
    <location>
        <begin position="111"/>
        <end position="150"/>
    </location>
</feature>
<comment type="caution">
    <text evidence="8">The sequence shown here is derived from an EMBL/GenBank/DDBJ whole genome shotgun (WGS) entry which is preliminary data.</text>
</comment>
<protein>
    <recommendedName>
        <fullName evidence="3">17 kDa surface antigen</fullName>
    </recommendedName>
</protein>
<dbReference type="EMBL" id="LBHU01000002">
    <property type="protein sequence ID" value="KLI63598.1"/>
    <property type="molecule type" value="Genomic_DNA"/>
</dbReference>
<dbReference type="GO" id="GO:0009279">
    <property type="term" value="C:cell outer membrane"/>
    <property type="evidence" value="ECO:0007669"/>
    <property type="project" value="UniProtKB-SubCell"/>
</dbReference>
<name>A0A0H0XLW7_9SPHN</name>
<dbReference type="PATRIC" id="fig|874156.12.peg.1549"/>
<dbReference type="Proteomes" id="UP000053455">
    <property type="component" value="Unassembled WGS sequence"/>
</dbReference>
<evidence type="ECO:0000256" key="2">
    <source>
        <dbReference type="ARBA" id="ARBA00008681"/>
    </source>
</evidence>
<dbReference type="AlphaFoldDB" id="A0A0H0XLW7"/>
<feature type="compositionally biased region" description="Basic and acidic residues" evidence="5">
    <location>
        <begin position="41"/>
        <end position="82"/>
    </location>
</feature>
<evidence type="ECO:0000256" key="3">
    <source>
        <dbReference type="ARBA" id="ARBA00015281"/>
    </source>
</evidence>
<proteinExistence type="inferred from homology"/>
<reference evidence="8 9" key="1">
    <citation type="submission" date="2015-04" db="EMBL/GenBank/DDBJ databases">
        <title>The draft genome sequence of Erythrobacter marinus HWDM-33.</title>
        <authorList>
            <person name="Zhuang L."/>
            <person name="Liu Y."/>
            <person name="Shao Z."/>
        </authorList>
    </citation>
    <scope>NUCLEOTIDE SEQUENCE [LARGE SCALE GENOMIC DNA]</scope>
    <source>
        <strain evidence="8 9">HWDM-33</strain>
    </source>
</reference>
<feature type="signal peptide" evidence="6">
    <location>
        <begin position="1"/>
        <end position="27"/>
    </location>
</feature>
<keyword evidence="4" id="KW-0449">Lipoprotein</keyword>
<dbReference type="OrthoDB" id="7429177at2"/>
<dbReference type="STRING" id="874156.GCA_001021555_01814"/>
<evidence type="ECO:0000256" key="6">
    <source>
        <dbReference type="SAM" id="SignalP"/>
    </source>
</evidence>
<dbReference type="InterPro" id="IPR008816">
    <property type="entry name" value="Gly_zipper_2TM_dom"/>
</dbReference>